<feature type="compositionally biased region" description="Acidic residues" evidence="1">
    <location>
        <begin position="145"/>
        <end position="157"/>
    </location>
</feature>
<evidence type="ECO:0000313" key="2">
    <source>
        <dbReference type="EMBL" id="KIO23959.1"/>
    </source>
</evidence>
<dbReference type="EMBL" id="KN823071">
    <property type="protein sequence ID" value="KIO23959.1"/>
    <property type="molecule type" value="Genomic_DNA"/>
</dbReference>
<feature type="compositionally biased region" description="Polar residues" evidence="1">
    <location>
        <begin position="175"/>
        <end position="196"/>
    </location>
</feature>
<evidence type="ECO:0000313" key="3">
    <source>
        <dbReference type="Proteomes" id="UP000054248"/>
    </source>
</evidence>
<sequence>MPLVQNIYDPEQAATTTRIVNLGRLMDKVRAGDGFLPFPPPSKLRGMPKFIRVGMIEMWMMATPDNREHEWEQFFEANPEIFQVTSDVDDFLGKYGTQSQPTQATQPGAFSIKNDSDPNGGSSARKRKRDENSHNKNGAEPTESSLDDSSIDPELLAEDERRRNEEVQKRKKSNTARAQESGLSSSQHATGANVSNGEDEHEDPAPRNPPKQRRDATGCHRGRPSIGYS</sequence>
<reference evidence="3" key="2">
    <citation type="submission" date="2015-01" db="EMBL/GenBank/DDBJ databases">
        <title>Evolutionary Origins and Diversification of the Mycorrhizal Mutualists.</title>
        <authorList>
            <consortium name="DOE Joint Genome Institute"/>
            <consortium name="Mycorrhizal Genomics Consortium"/>
            <person name="Kohler A."/>
            <person name="Kuo A."/>
            <person name="Nagy L.G."/>
            <person name="Floudas D."/>
            <person name="Copeland A."/>
            <person name="Barry K.W."/>
            <person name="Cichocki N."/>
            <person name="Veneault-Fourrey C."/>
            <person name="LaButti K."/>
            <person name="Lindquist E.A."/>
            <person name="Lipzen A."/>
            <person name="Lundell T."/>
            <person name="Morin E."/>
            <person name="Murat C."/>
            <person name="Riley R."/>
            <person name="Ohm R."/>
            <person name="Sun H."/>
            <person name="Tunlid A."/>
            <person name="Henrissat B."/>
            <person name="Grigoriev I.V."/>
            <person name="Hibbett D.S."/>
            <person name="Martin F."/>
        </authorList>
    </citation>
    <scope>NUCLEOTIDE SEQUENCE [LARGE SCALE GENOMIC DNA]</scope>
    <source>
        <strain evidence="3">MUT 4182</strain>
    </source>
</reference>
<dbReference type="HOGENOM" id="CLU_1210563_0_0_1"/>
<reference evidence="2 3" key="1">
    <citation type="submission" date="2014-04" db="EMBL/GenBank/DDBJ databases">
        <authorList>
            <consortium name="DOE Joint Genome Institute"/>
            <person name="Kuo A."/>
            <person name="Girlanda M."/>
            <person name="Perotto S."/>
            <person name="Kohler A."/>
            <person name="Nagy L.G."/>
            <person name="Floudas D."/>
            <person name="Copeland A."/>
            <person name="Barry K.W."/>
            <person name="Cichocki N."/>
            <person name="Veneault-Fourrey C."/>
            <person name="LaButti K."/>
            <person name="Lindquist E.A."/>
            <person name="Lipzen A."/>
            <person name="Lundell T."/>
            <person name="Morin E."/>
            <person name="Murat C."/>
            <person name="Sun H."/>
            <person name="Tunlid A."/>
            <person name="Henrissat B."/>
            <person name="Grigoriev I.V."/>
            <person name="Hibbett D.S."/>
            <person name="Martin F."/>
            <person name="Nordberg H.P."/>
            <person name="Cantor M.N."/>
            <person name="Hua S.X."/>
        </authorList>
    </citation>
    <scope>NUCLEOTIDE SEQUENCE [LARGE SCALE GENOMIC DNA]</scope>
    <source>
        <strain evidence="2 3">MUT 4182</strain>
    </source>
</reference>
<feature type="compositionally biased region" description="Polar residues" evidence="1">
    <location>
        <begin position="96"/>
        <end position="108"/>
    </location>
</feature>
<feature type="compositionally biased region" description="Basic and acidic residues" evidence="1">
    <location>
        <begin position="158"/>
        <end position="168"/>
    </location>
</feature>
<keyword evidence="3" id="KW-1185">Reference proteome</keyword>
<protein>
    <submittedName>
        <fullName evidence="2">Uncharacterized protein</fullName>
    </submittedName>
</protein>
<proteinExistence type="predicted"/>
<feature type="region of interest" description="Disordered" evidence="1">
    <location>
        <begin position="93"/>
        <end position="229"/>
    </location>
</feature>
<dbReference type="Proteomes" id="UP000054248">
    <property type="component" value="Unassembled WGS sequence"/>
</dbReference>
<evidence type="ECO:0000256" key="1">
    <source>
        <dbReference type="SAM" id="MobiDB-lite"/>
    </source>
</evidence>
<organism evidence="2 3">
    <name type="scientific">Tulasnella calospora MUT 4182</name>
    <dbReference type="NCBI Taxonomy" id="1051891"/>
    <lineage>
        <taxon>Eukaryota</taxon>
        <taxon>Fungi</taxon>
        <taxon>Dikarya</taxon>
        <taxon>Basidiomycota</taxon>
        <taxon>Agaricomycotina</taxon>
        <taxon>Agaricomycetes</taxon>
        <taxon>Cantharellales</taxon>
        <taxon>Tulasnellaceae</taxon>
        <taxon>Tulasnella</taxon>
    </lineage>
</organism>
<gene>
    <name evidence="2" type="ORF">M407DRAFT_213811</name>
</gene>
<name>A0A0C3QFE6_9AGAM</name>
<accession>A0A0C3QFE6</accession>
<dbReference type="AlphaFoldDB" id="A0A0C3QFE6"/>